<evidence type="ECO:0000256" key="1">
    <source>
        <dbReference type="SAM" id="Phobius"/>
    </source>
</evidence>
<keyword evidence="1" id="KW-1133">Transmembrane helix</keyword>
<feature type="transmembrane region" description="Helical" evidence="1">
    <location>
        <begin position="22"/>
        <end position="43"/>
    </location>
</feature>
<protein>
    <submittedName>
        <fullName evidence="2">Putative ovule protein</fullName>
    </submittedName>
</protein>
<feature type="non-terminal residue" evidence="2">
    <location>
        <position position="1"/>
    </location>
</feature>
<reference evidence="2" key="1">
    <citation type="submission" date="2015-12" db="EMBL/GenBank/DDBJ databases">
        <title>Gene expression during late stages of embryo sac development: a critical building block for successful pollen-pistil interactions.</title>
        <authorList>
            <person name="Liu Y."/>
            <person name="Joly V."/>
            <person name="Sabar M."/>
            <person name="Matton D.P."/>
        </authorList>
    </citation>
    <scope>NUCLEOTIDE SEQUENCE</scope>
</reference>
<accession>A0A0V0GEA4</accession>
<dbReference type="EMBL" id="GEDG01041036">
    <property type="protein sequence ID" value="JAP06516.1"/>
    <property type="molecule type" value="Transcribed_RNA"/>
</dbReference>
<dbReference type="AlphaFoldDB" id="A0A0V0GEA4"/>
<evidence type="ECO:0000313" key="2">
    <source>
        <dbReference type="EMBL" id="JAP06516.1"/>
    </source>
</evidence>
<proteinExistence type="predicted"/>
<sequence length="66" mass="8004">WKNHVYNQCITLHTDCILTHFLVYRIVYQVCTILFSAFWDLYVNSNSWLTQRRWNLSLYGSLEMQG</sequence>
<keyword evidence="1" id="KW-0812">Transmembrane</keyword>
<keyword evidence="1" id="KW-0472">Membrane</keyword>
<organism evidence="2">
    <name type="scientific">Solanum chacoense</name>
    <name type="common">Chaco potato</name>
    <dbReference type="NCBI Taxonomy" id="4108"/>
    <lineage>
        <taxon>Eukaryota</taxon>
        <taxon>Viridiplantae</taxon>
        <taxon>Streptophyta</taxon>
        <taxon>Embryophyta</taxon>
        <taxon>Tracheophyta</taxon>
        <taxon>Spermatophyta</taxon>
        <taxon>Magnoliopsida</taxon>
        <taxon>eudicotyledons</taxon>
        <taxon>Gunneridae</taxon>
        <taxon>Pentapetalae</taxon>
        <taxon>asterids</taxon>
        <taxon>lamiids</taxon>
        <taxon>Solanales</taxon>
        <taxon>Solanaceae</taxon>
        <taxon>Solanoideae</taxon>
        <taxon>Solaneae</taxon>
        <taxon>Solanum</taxon>
    </lineage>
</organism>
<name>A0A0V0GEA4_SOLCH</name>